<keyword evidence="5 6" id="KW-0472">Membrane</keyword>
<name>A0AAV5VSN9_9BILA</name>
<comment type="subcellular location">
    <subcellularLocation>
        <location evidence="1">Membrane</location>
        <topology evidence="1">Multi-pass membrane protein</topology>
    </subcellularLocation>
</comment>
<proteinExistence type="inferred from homology"/>
<dbReference type="PANTHER" id="PTHR31552">
    <property type="entry name" value="SERPENTINE RECEPTOR CLASS GAMMA"/>
    <property type="match status" value="1"/>
</dbReference>
<dbReference type="GO" id="GO:0016020">
    <property type="term" value="C:membrane"/>
    <property type="evidence" value="ECO:0007669"/>
    <property type="project" value="UniProtKB-SubCell"/>
</dbReference>
<feature type="transmembrane region" description="Helical" evidence="6">
    <location>
        <begin position="6"/>
        <end position="26"/>
    </location>
</feature>
<feature type="transmembrane region" description="Helical" evidence="6">
    <location>
        <begin position="33"/>
        <end position="53"/>
    </location>
</feature>
<dbReference type="AlphaFoldDB" id="A0AAV5VSN9"/>
<dbReference type="Pfam" id="PF02118">
    <property type="entry name" value="Srg"/>
    <property type="match status" value="1"/>
</dbReference>
<evidence type="ECO:0000313" key="7">
    <source>
        <dbReference type="EMBL" id="GMT21368.1"/>
    </source>
</evidence>
<dbReference type="InterPro" id="IPR000609">
    <property type="entry name" value="7TM_GPCR_serpentine_rcpt_Srg"/>
</dbReference>
<protein>
    <recommendedName>
        <fullName evidence="6">Serpentine receptor class gamma</fullName>
    </recommendedName>
</protein>
<gene>
    <name evidence="7" type="ORF">PFISCL1PPCAC_12665</name>
</gene>
<evidence type="ECO:0000256" key="3">
    <source>
        <dbReference type="ARBA" id="ARBA00022692"/>
    </source>
</evidence>
<keyword evidence="8" id="KW-1185">Reference proteome</keyword>
<evidence type="ECO:0000313" key="8">
    <source>
        <dbReference type="Proteomes" id="UP001432322"/>
    </source>
</evidence>
<comment type="caution">
    <text evidence="7">The sequence shown here is derived from an EMBL/GenBank/DDBJ whole genome shotgun (WGS) entry which is preliminary data.</text>
</comment>
<dbReference type="GO" id="GO:0004888">
    <property type="term" value="F:transmembrane signaling receptor activity"/>
    <property type="evidence" value="ECO:0007669"/>
    <property type="project" value="InterPro"/>
</dbReference>
<evidence type="ECO:0000256" key="6">
    <source>
        <dbReference type="RuleBase" id="RU280813"/>
    </source>
</evidence>
<comment type="similarity">
    <text evidence="2 6">Belongs to the nematode receptor-like protein srg family.</text>
</comment>
<evidence type="ECO:0000256" key="4">
    <source>
        <dbReference type="ARBA" id="ARBA00022989"/>
    </source>
</evidence>
<accession>A0AAV5VSN9</accession>
<dbReference type="Proteomes" id="UP001432322">
    <property type="component" value="Unassembled WGS sequence"/>
</dbReference>
<evidence type="ECO:0000256" key="1">
    <source>
        <dbReference type="ARBA" id="ARBA00004141"/>
    </source>
</evidence>
<reference evidence="7" key="1">
    <citation type="submission" date="2023-10" db="EMBL/GenBank/DDBJ databases">
        <title>Genome assembly of Pristionchus species.</title>
        <authorList>
            <person name="Yoshida K."/>
            <person name="Sommer R.J."/>
        </authorList>
    </citation>
    <scope>NUCLEOTIDE SEQUENCE</scope>
    <source>
        <strain evidence="7">RS5133</strain>
    </source>
</reference>
<dbReference type="GO" id="GO:0007606">
    <property type="term" value="P:sensory perception of chemical stimulus"/>
    <property type="evidence" value="ECO:0007669"/>
    <property type="project" value="UniProtKB-UniRule"/>
</dbReference>
<keyword evidence="4 6" id="KW-1133">Transmembrane helix</keyword>
<feature type="non-terminal residue" evidence="7">
    <location>
        <position position="113"/>
    </location>
</feature>
<evidence type="ECO:0000256" key="2">
    <source>
        <dbReference type="ARBA" id="ARBA00005692"/>
    </source>
</evidence>
<dbReference type="PANTHER" id="PTHR31552:SF8">
    <property type="entry name" value="SERPENTINE RECEPTOR CLASS GAMMA"/>
    <property type="match status" value="1"/>
</dbReference>
<dbReference type="EMBL" id="BTSY01000004">
    <property type="protein sequence ID" value="GMT21368.1"/>
    <property type="molecule type" value="Genomic_DNA"/>
</dbReference>
<evidence type="ECO:0000256" key="5">
    <source>
        <dbReference type="ARBA" id="ARBA00023136"/>
    </source>
</evidence>
<sequence>MVIDNVIFLSYGLPCLITYIIVLVSISTLRKELSSGFVALFMLDAVVNLLTYFNTWITLRLRSETWFAPLYHAFNDSIFIPYLQNFLTGYFYYGQNLASFLLSLDRFVAISCT</sequence>
<comment type="caution">
    <text evidence="6">Lacks conserved residue(s) required for the propagation of feature annotation.</text>
</comment>
<organism evidence="7 8">
    <name type="scientific">Pristionchus fissidentatus</name>
    <dbReference type="NCBI Taxonomy" id="1538716"/>
    <lineage>
        <taxon>Eukaryota</taxon>
        <taxon>Metazoa</taxon>
        <taxon>Ecdysozoa</taxon>
        <taxon>Nematoda</taxon>
        <taxon>Chromadorea</taxon>
        <taxon>Rhabditida</taxon>
        <taxon>Rhabditina</taxon>
        <taxon>Diplogasteromorpha</taxon>
        <taxon>Diplogasteroidea</taxon>
        <taxon>Neodiplogasteridae</taxon>
        <taxon>Pristionchus</taxon>
    </lineage>
</organism>
<keyword evidence="3 6" id="KW-0812">Transmembrane</keyword>